<dbReference type="SUPFAM" id="SSF50129">
    <property type="entry name" value="GroES-like"/>
    <property type="match status" value="1"/>
</dbReference>
<dbReference type="InterPro" id="IPR036291">
    <property type="entry name" value="NAD(P)-bd_dom_sf"/>
</dbReference>
<dbReference type="OrthoDB" id="10257049at2759"/>
<comment type="caution">
    <text evidence="2">The sequence shown here is derived from an EMBL/GenBank/DDBJ whole genome shotgun (WGS) entry which is preliminary data.</text>
</comment>
<accession>A0A074SUY3</accession>
<reference evidence="2 3" key="1">
    <citation type="submission" date="2013-12" db="EMBL/GenBank/DDBJ databases">
        <authorList>
            <person name="Cubeta M."/>
            <person name="Pakala S."/>
            <person name="Fedorova N."/>
            <person name="Thomas E."/>
            <person name="Dean R."/>
            <person name="Jabaji S."/>
            <person name="Neate S."/>
            <person name="Toda T."/>
            <person name="Tavantzis S."/>
            <person name="Vilgalys R."/>
            <person name="Bharathan N."/>
            <person name="Pakala S."/>
            <person name="Losada L.S."/>
            <person name="Zafar N."/>
            <person name="Nierman W."/>
        </authorList>
    </citation>
    <scope>NUCLEOTIDE SEQUENCE [LARGE SCALE GENOMIC DNA]</scope>
    <source>
        <strain evidence="2 3">123E</strain>
    </source>
</reference>
<dbReference type="InterPro" id="IPR020843">
    <property type="entry name" value="ER"/>
</dbReference>
<dbReference type="CDD" id="cd08249">
    <property type="entry name" value="enoyl_reductase_like"/>
    <property type="match status" value="1"/>
</dbReference>
<dbReference type="Pfam" id="PF08240">
    <property type="entry name" value="ADH_N"/>
    <property type="match status" value="1"/>
</dbReference>
<evidence type="ECO:0000313" key="2">
    <source>
        <dbReference type="EMBL" id="KEP53702.1"/>
    </source>
</evidence>
<dbReference type="STRING" id="1423351.A0A074SUY3"/>
<name>A0A074SUY3_9AGAM</name>
<dbReference type="Proteomes" id="UP000027456">
    <property type="component" value="Unassembled WGS sequence"/>
</dbReference>
<dbReference type="GO" id="GO:0016651">
    <property type="term" value="F:oxidoreductase activity, acting on NAD(P)H"/>
    <property type="evidence" value="ECO:0007669"/>
    <property type="project" value="InterPro"/>
</dbReference>
<dbReference type="Gene3D" id="3.40.50.720">
    <property type="entry name" value="NAD(P)-binding Rossmann-like Domain"/>
    <property type="match status" value="1"/>
</dbReference>
<keyword evidence="3" id="KW-1185">Reference proteome</keyword>
<evidence type="ECO:0000313" key="3">
    <source>
        <dbReference type="Proteomes" id="UP000027456"/>
    </source>
</evidence>
<evidence type="ECO:0000259" key="1">
    <source>
        <dbReference type="SMART" id="SM00829"/>
    </source>
</evidence>
<dbReference type="Gene3D" id="3.90.180.10">
    <property type="entry name" value="Medium-chain alcohol dehydrogenases, catalytic domain"/>
    <property type="match status" value="1"/>
</dbReference>
<dbReference type="PANTHER" id="PTHR45348:SF2">
    <property type="entry name" value="ZINC-TYPE ALCOHOL DEHYDROGENASE-LIKE PROTEIN C2E1P3.01"/>
    <property type="match status" value="1"/>
</dbReference>
<dbReference type="HOGENOM" id="CLU_026673_16_1_1"/>
<dbReference type="InterPro" id="IPR013149">
    <property type="entry name" value="ADH-like_C"/>
</dbReference>
<dbReference type="SMART" id="SM00829">
    <property type="entry name" value="PKS_ER"/>
    <property type="match status" value="1"/>
</dbReference>
<dbReference type="EMBL" id="AZST01000051">
    <property type="protein sequence ID" value="KEP53702.1"/>
    <property type="molecule type" value="Genomic_DNA"/>
</dbReference>
<gene>
    <name evidence="2" type="ORF">V565_027240</name>
</gene>
<sequence>MSSIPQTMRASIVQEGNRVELQDVPVPALEPNEVLIRVHSVAQNPTDWKLLLPKAVGSIIGCDFSGIVVKLGSNSIGRVKVGDTVAAFVRGGNYKDRGAFAQYAKADSDLVWKFSPSALSFEEAATMNCALWTSIQAFYNRMGLEEPFSASPKNEWILIYGGSTSLGLFSTQLAKLSGYKVITTTSPKNYNLLKSLGADVIVNYRDTDIVQQIQKATKNSLKYAFDTISEADTQAICVKSLASTPKAAIPGKVIVVQFPNEDTKSLRSDVVIQPTIIYMALGGSFEWPGISLPASPEDKAHMVSWIPKLEELVTKGQIKPNPVKVWPGGLEAVNEGFQYMREGKVSAEKIVYNVM</sequence>
<dbReference type="AlphaFoldDB" id="A0A074SUY3"/>
<proteinExistence type="predicted"/>
<dbReference type="InterPro" id="IPR011032">
    <property type="entry name" value="GroES-like_sf"/>
</dbReference>
<protein>
    <submittedName>
        <fullName evidence="2">Putative zinc-binding oxidoreductase ToxD</fullName>
    </submittedName>
</protein>
<dbReference type="InterPro" id="IPR047122">
    <property type="entry name" value="Trans-enoyl_RdTase-like"/>
</dbReference>
<feature type="domain" description="Enoyl reductase (ER)" evidence="1">
    <location>
        <begin position="16"/>
        <end position="352"/>
    </location>
</feature>
<dbReference type="PANTHER" id="PTHR45348">
    <property type="entry name" value="HYPOTHETICAL OXIDOREDUCTASE (EUROFUNG)"/>
    <property type="match status" value="1"/>
</dbReference>
<dbReference type="Pfam" id="PF00107">
    <property type="entry name" value="ADH_zinc_N"/>
    <property type="match status" value="1"/>
</dbReference>
<organism evidence="2 3">
    <name type="scientific">Rhizoctonia solani 123E</name>
    <dbReference type="NCBI Taxonomy" id="1423351"/>
    <lineage>
        <taxon>Eukaryota</taxon>
        <taxon>Fungi</taxon>
        <taxon>Dikarya</taxon>
        <taxon>Basidiomycota</taxon>
        <taxon>Agaricomycotina</taxon>
        <taxon>Agaricomycetes</taxon>
        <taxon>Cantharellales</taxon>
        <taxon>Ceratobasidiaceae</taxon>
        <taxon>Rhizoctonia</taxon>
    </lineage>
</organism>
<dbReference type="SUPFAM" id="SSF51735">
    <property type="entry name" value="NAD(P)-binding Rossmann-fold domains"/>
    <property type="match status" value="1"/>
</dbReference>
<dbReference type="InterPro" id="IPR013154">
    <property type="entry name" value="ADH-like_N"/>
</dbReference>